<name>A0A5C5GEY3_9RHOB</name>
<dbReference type="Pfam" id="PF03797">
    <property type="entry name" value="Autotransporter"/>
    <property type="match status" value="1"/>
</dbReference>
<dbReference type="Gene3D" id="2.40.128.130">
    <property type="entry name" value="Autotransporter beta-domain"/>
    <property type="match status" value="1"/>
</dbReference>
<feature type="chain" id="PRO_5023022545" evidence="1">
    <location>
        <begin position="30"/>
        <end position="343"/>
    </location>
</feature>
<dbReference type="RefSeq" id="WP_140193955.1">
    <property type="nucleotide sequence ID" value="NZ_CP065915.1"/>
</dbReference>
<dbReference type="EMBL" id="VFFF01000001">
    <property type="protein sequence ID" value="TNY33268.1"/>
    <property type="molecule type" value="Genomic_DNA"/>
</dbReference>
<sequence>MTRSAGRLLGLLSVFVLVALILAPGSATALNVPGSPLQVTPKLTEEATVQLSHGVHDNVRQARTSDGITVSTSGVTDADGETDLTAFASTMTLDGGWSIVSDYRWQNITQNSEFEGDINSFSLIAIKYATPSLGFFGGLIGESYDGDTDYNDGSVSAEGLGLTLGVDYMAAENFYIVASVGRLGMDYETVHSNGLVRGDYSSDVTYAKITGDTSFADPRTLTSLQFGLTWVHQENDAYTESNGRAVGSSSVTSTYLTASSRTEFATGLPVDPFFESQFAYQLSDDDDLPVALFRVNDERVSGRAAFGVSKAVGAGSVEAAIGFNVTEQGYTGMDAVLRGVITF</sequence>
<proteinExistence type="predicted"/>
<organism evidence="3 4">
    <name type="scientific">Pelagovum pacificum</name>
    <dbReference type="NCBI Taxonomy" id="2588711"/>
    <lineage>
        <taxon>Bacteria</taxon>
        <taxon>Pseudomonadati</taxon>
        <taxon>Pseudomonadota</taxon>
        <taxon>Alphaproteobacteria</taxon>
        <taxon>Rhodobacterales</taxon>
        <taxon>Paracoccaceae</taxon>
        <taxon>Pelagovum</taxon>
    </lineage>
</organism>
<dbReference type="AlphaFoldDB" id="A0A5C5GEY3"/>
<dbReference type="Proteomes" id="UP000314011">
    <property type="component" value="Unassembled WGS sequence"/>
</dbReference>
<feature type="domain" description="Autotransporter" evidence="2">
    <location>
        <begin position="94"/>
        <end position="333"/>
    </location>
</feature>
<keyword evidence="1" id="KW-0732">Signal</keyword>
<evidence type="ECO:0000256" key="1">
    <source>
        <dbReference type="SAM" id="SignalP"/>
    </source>
</evidence>
<keyword evidence="4" id="KW-1185">Reference proteome</keyword>
<evidence type="ECO:0000313" key="4">
    <source>
        <dbReference type="Proteomes" id="UP000314011"/>
    </source>
</evidence>
<dbReference type="InterPro" id="IPR036709">
    <property type="entry name" value="Autotransporte_beta_dom_sf"/>
</dbReference>
<reference evidence="3 4" key="1">
    <citation type="submission" date="2019-06" db="EMBL/GenBank/DDBJ databases">
        <title>Genome of new Rhodobacteraceae sp. SM1903.</title>
        <authorList>
            <person name="Ren X."/>
        </authorList>
    </citation>
    <scope>NUCLEOTIDE SEQUENCE [LARGE SCALE GENOMIC DNA]</scope>
    <source>
        <strain evidence="3 4">SM1903</strain>
    </source>
</reference>
<accession>A0A5C5GEY3</accession>
<evidence type="ECO:0000259" key="2">
    <source>
        <dbReference type="SMART" id="SM00869"/>
    </source>
</evidence>
<comment type="caution">
    <text evidence="3">The sequence shown here is derived from an EMBL/GenBank/DDBJ whole genome shotgun (WGS) entry which is preliminary data.</text>
</comment>
<evidence type="ECO:0000313" key="3">
    <source>
        <dbReference type="EMBL" id="TNY33268.1"/>
    </source>
</evidence>
<dbReference type="OrthoDB" id="5720638at2"/>
<dbReference type="InterPro" id="IPR005546">
    <property type="entry name" value="Autotransporte_beta"/>
</dbReference>
<dbReference type="SUPFAM" id="SSF103515">
    <property type="entry name" value="Autotransporter"/>
    <property type="match status" value="1"/>
</dbReference>
<dbReference type="SMART" id="SM00869">
    <property type="entry name" value="Autotransporter"/>
    <property type="match status" value="1"/>
</dbReference>
<feature type="signal peptide" evidence="1">
    <location>
        <begin position="1"/>
        <end position="29"/>
    </location>
</feature>
<protein>
    <submittedName>
        <fullName evidence="3">Autotransporter outer membrane beta-barrel domain-containing protein</fullName>
    </submittedName>
</protein>
<gene>
    <name evidence="3" type="ORF">FHY64_08335</name>
</gene>